<keyword evidence="2" id="KW-1185">Reference proteome</keyword>
<dbReference type="AlphaFoldDB" id="A0AAN8APQ3"/>
<proteinExistence type="predicted"/>
<accession>A0AAN8APQ3</accession>
<protein>
    <submittedName>
        <fullName evidence="1">Uncharacterized protein</fullName>
    </submittedName>
</protein>
<evidence type="ECO:0000313" key="2">
    <source>
        <dbReference type="Proteomes" id="UP001346869"/>
    </source>
</evidence>
<evidence type="ECO:0000313" key="1">
    <source>
        <dbReference type="EMBL" id="KAK5870506.1"/>
    </source>
</evidence>
<name>A0AAN8APQ3_ELEMC</name>
<dbReference type="Proteomes" id="UP001346869">
    <property type="component" value="Unassembled WGS sequence"/>
</dbReference>
<reference evidence="1 2" key="2">
    <citation type="journal article" date="2023" name="Mol. Biol. Evol.">
        <title>Genomics of Secondarily Temperate Adaptation in the Only Non-Antarctic Icefish.</title>
        <authorList>
            <person name="Rivera-Colon A.G."/>
            <person name="Rayamajhi N."/>
            <person name="Minhas B.F."/>
            <person name="Madrigal G."/>
            <person name="Bilyk K.T."/>
            <person name="Yoon V."/>
            <person name="Hune M."/>
            <person name="Gregory S."/>
            <person name="Cheng C.H.C."/>
            <person name="Catchen J.M."/>
        </authorList>
    </citation>
    <scope>NUCLEOTIDE SEQUENCE [LARGE SCALE GENOMIC DNA]</scope>
    <source>
        <strain evidence="1">JMC-PN-2008</strain>
    </source>
</reference>
<sequence>MEWRHPSLWFFIRRLKDEQRLVEAQCGIAERGDPAPTQRRKWRRMEERLQWLWRQYRRGARTLEEYWAAVQ</sequence>
<dbReference type="EMBL" id="JAUZQC010000005">
    <property type="protein sequence ID" value="KAK5870506.1"/>
    <property type="molecule type" value="Genomic_DNA"/>
</dbReference>
<gene>
    <name evidence="1" type="ORF">PBY51_003448</name>
</gene>
<organism evidence="1 2">
    <name type="scientific">Eleginops maclovinus</name>
    <name type="common">Patagonian blennie</name>
    <name type="synonym">Eleginus maclovinus</name>
    <dbReference type="NCBI Taxonomy" id="56733"/>
    <lineage>
        <taxon>Eukaryota</taxon>
        <taxon>Metazoa</taxon>
        <taxon>Chordata</taxon>
        <taxon>Craniata</taxon>
        <taxon>Vertebrata</taxon>
        <taxon>Euteleostomi</taxon>
        <taxon>Actinopterygii</taxon>
        <taxon>Neopterygii</taxon>
        <taxon>Teleostei</taxon>
        <taxon>Neoteleostei</taxon>
        <taxon>Acanthomorphata</taxon>
        <taxon>Eupercaria</taxon>
        <taxon>Perciformes</taxon>
        <taxon>Notothenioidei</taxon>
        <taxon>Eleginopidae</taxon>
        <taxon>Eleginops</taxon>
    </lineage>
</organism>
<reference evidence="1 2" key="1">
    <citation type="journal article" date="2023" name="Genes (Basel)">
        <title>Chromosome-Level Genome Assembly and Circadian Gene Repertoire of the Patagonia Blennie Eleginops maclovinus-The Closest Ancestral Proxy of Antarctic Cryonotothenioids.</title>
        <authorList>
            <person name="Cheng C.C."/>
            <person name="Rivera-Colon A.G."/>
            <person name="Minhas B.F."/>
            <person name="Wilson L."/>
            <person name="Rayamajhi N."/>
            <person name="Vargas-Chacoff L."/>
            <person name="Catchen J.M."/>
        </authorList>
    </citation>
    <scope>NUCLEOTIDE SEQUENCE [LARGE SCALE GENOMIC DNA]</scope>
    <source>
        <strain evidence="1">JMC-PN-2008</strain>
    </source>
</reference>
<comment type="caution">
    <text evidence="1">The sequence shown here is derived from an EMBL/GenBank/DDBJ whole genome shotgun (WGS) entry which is preliminary data.</text>
</comment>